<comment type="caution">
    <text evidence="2">The sequence shown here is derived from an EMBL/GenBank/DDBJ whole genome shotgun (WGS) entry which is preliminary data.</text>
</comment>
<dbReference type="EMBL" id="LGTZ01000198">
    <property type="protein sequence ID" value="OJD26621.1"/>
    <property type="molecule type" value="Genomic_DNA"/>
</dbReference>
<dbReference type="AlphaFoldDB" id="A0A1J9RG53"/>
<evidence type="ECO:0000256" key="1">
    <source>
        <dbReference type="SAM" id="MobiDB-lite"/>
    </source>
</evidence>
<dbReference type="Proteomes" id="UP000242791">
    <property type="component" value="Unassembled WGS sequence"/>
</dbReference>
<protein>
    <submittedName>
        <fullName evidence="2">Uncharacterized protein</fullName>
    </submittedName>
</protein>
<feature type="region of interest" description="Disordered" evidence="1">
    <location>
        <begin position="21"/>
        <end position="47"/>
    </location>
</feature>
<accession>A0A1J9RG53</accession>
<feature type="compositionally biased region" description="Polar residues" evidence="1">
    <location>
        <begin position="37"/>
        <end position="47"/>
    </location>
</feature>
<name>A0A1J9RG53_9EURO</name>
<evidence type="ECO:0000313" key="3">
    <source>
        <dbReference type="Proteomes" id="UP000242791"/>
    </source>
</evidence>
<evidence type="ECO:0000313" key="2">
    <source>
        <dbReference type="EMBL" id="OJD26621.1"/>
    </source>
</evidence>
<organism evidence="2 3">
    <name type="scientific">Blastomyces percursus</name>
    <dbReference type="NCBI Taxonomy" id="1658174"/>
    <lineage>
        <taxon>Eukaryota</taxon>
        <taxon>Fungi</taxon>
        <taxon>Dikarya</taxon>
        <taxon>Ascomycota</taxon>
        <taxon>Pezizomycotina</taxon>
        <taxon>Eurotiomycetes</taxon>
        <taxon>Eurotiomycetidae</taxon>
        <taxon>Onygenales</taxon>
        <taxon>Ajellomycetaceae</taxon>
        <taxon>Blastomyces</taxon>
    </lineage>
</organism>
<proteinExistence type="predicted"/>
<keyword evidence="3" id="KW-1185">Reference proteome</keyword>
<reference evidence="2 3" key="1">
    <citation type="submission" date="2015-08" db="EMBL/GenBank/DDBJ databases">
        <title>Emmonsia species relationships and genome sequence.</title>
        <authorList>
            <person name="Cuomo C.A."/>
            <person name="Schwartz I.S."/>
            <person name="Kenyon C."/>
            <person name="De Hoog G.S."/>
            <person name="Govender N.P."/>
            <person name="Botha A."/>
            <person name="Moreno L."/>
            <person name="De Vries M."/>
            <person name="Munoz J.F."/>
            <person name="Stielow J.B."/>
        </authorList>
    </citation>
    <scope>NUCLEOTIDE SEQUENCE [LARGE SCALE GENOMIC DNA]</scope>
    <source>
        <strain evidence="2 3">EI222</strain>
    </source>
</reference>
<gene>
    <name evidence="2" type="ORF">ACJ73_01989</name>
</gene>
<dbReference type="VEuPathDB" id="FungiDB:ACJ73_01989"/>
<sequence length="62" mass="7417">MSSQDLLRWILLFDTFYDDFPFPTNPNRNEGRKDNNANKTETGTSRPNSYDRVIWKLEAYEK</sequence>